<dbReference type="GeneTree" id="ENSGT01120000271879"/>
<keyword evidence="3" id="KW-1185">Reference proteome</keyword>
<accession>A0A3B3HVE5</accession>
<dbReference type="CDD" id="cd01650">
    <property type="entry name" value="RT_nLTR_like"/>
    <property type="match status" value="1"/>
</dbReference>
<dbReference type="SUPFAM" id="SSF56672">
    <property type="entry name" value="DNA/RNA polymerases"/>
    <property type="match status" value="1"/>
</dbReference>
<feature type="domain" description="Reverse transcriptase" evidence="1">
    <location>
        <begin position="290"/>
        <end position="557"/>
    </location>
</feature>
<protein>
    <recommendedName>
        <fullName evidence="1">Reverse transcriptase domain-containing protein</fullName>
    </recommendedName>
</protein>
<dbReference type="AlphaFoldDB" id="A0A3B3HVE5"/>
<dbReference type="InParanoid" id="A0A3B3HVE5"/>
<dbReference type="PROSITE" id="PS50878">
    <property type="entry name" value="RT_POL"/>
    <property type="match status" value="1"/>
</dbReference>
<reference evidence="2" key="2">
    <citation type="submission" date="2025-08" db="UniProtKB">
        <authorList>
            <consortium name="Ensembl"/>
        </authorList>
    </citation>
    <scope>IDENTIFICATION</scope>
    <source>
        <strain evidence="2">Hd-rR</strain>
    </source>
</reference>
<reference evidence="2" key="3">
    <citation type="submission" date="2025-09" db="UniProtKB">
        <authorList>
            <consortium name="Ensembl"/>
        </authorList>
    </citation>
    <scope>IDENTIFICATION</scope>
    <source>
        <strain evidence="2">Hd-rR</strain>
    </source>
</reference>
<dbReference type="InterPro" id="IPR000477">
    <property type="entry name" value="RT_dom"/>
</dbReference>
<dbReference type="Ensembl" id="ENSORLT00000044352.1">
    <property type="protein sequence ID" value="ENSORLP00000035591.1"/>
    <property type="gene ID" value="ENSORLG00000025095.1"/>
</dbReference>
<evidence type="ECO:0000259" key="1">
    <source>
        <dbReference type="PROSITE" id="PS50878"/>
    </source>
</evidence>
<dbReference type="Pfam" id="PF00078">
    <property type="entry name" value="RVT_1"/>
    <property type="match status" value="1"/>
</dbReference>
<dbReference type="InterPro" id="IPR043502">
    <property type="entry name" value="DNA/RNA_pol_sf"/>
</dbReference>
<dbReference type="Proteomes" id="UP000001038">
    <property type="component" value="Chromosome 9"/>
</dbReference>
<organism evidence="2 3">
    <name type="scientific">Oryzias latipes</name>
    <name type="common">Japanese rice fish</name>
    <name type="synonym">Japanese killifish</name>
    <dbReference type="NCBI Taxonomy" id="8090"/>
    <lineage>
        <taxon>Eukaryota</taxon>
        <taxon>Metazoa</taxon>
        <taxon>Chordata</taxon>
        <taxon>Craniata</taxon>
        <taxon>Vertebrata</taxon>
        <taxon>Euteleostomi</taxon>
        <taxon>Actinopterygii</taxon>
        <taxon>Neopterygii</taxon>
        <taxon>Teleostei</taxon>
        <taxon>Neoteleostei</taxon>
        <taxon>Acanthomorphata</taxon>
        <taxon>Ovalentaria</taxon>
        <taxon>Atherinomorphae</taxon>
        <taxon>Beloniformes</taxon>
        <taxon>Adrianichthyidae</taxon>
        <taxon>Oryziinae</taxon>
        <taxon>Oryzias</taxon>
    </lineage>
</organism>
<evidence type="ECO:0000313" key="2">
    <source>
        <dbReference type="Ensembl" id="ENSORLP00000035591.1"/>
    </source>
</evidence>
<reference evidence="2 3" key="1">
    <citation type="journal article" date="2007" name="Nature">
        <title>The medaka draft genome and insights into vertebrate genome evolution.</title>
        <authorList>
            <person name="Kasahara M."/>
            <person name="Naruse K."/>
            <person name="Sasaki S."/>
            <person name="Nakatani Y."/>
            <person name="Qu W."/>
            <person name="Ahsan B."/>
            <person name="Yamada T."/>
            <person name="Nagayasu Y."/>
            <person name="Doi K."/>
            <person name="Kasai Y."/>
            <person name="Jindo T."/>
            <person name="Kobayashi D."/>
            <person name="Shimada A."/>
            <person name="Toyoda A."/>
            <person name="Kuroki Y."/>
            <person name="Fujiyama A."/>
            <person name="Sasaki T."/>
            <person name="Shimizu A."/>
            <person name="Asakawa S."/>
            <person name="Shimizu N."/>
            <person name="Hashimoto S."/>
            <person name="Yang J."/>
            <person name="Lee Y."/>
            <person name="Matsushima K."/>
            <person name="Sugano S."/>
            <person name="Sakaizumi M."/>
            <person name="Narita T."/>
            <person name="Ohishi K."/>
            <person name="Haga S."/>
            <person name="Ohta F."/>
            <person name="Nomoto H."/>
            <person name="Nogata K."/>
            <person name="Morishita T."/>
            <person name="Endo T."/>
            <person name="Shin-I T."/>
            <person name="Takeda H."/>
            <person name="Morishita S."/>
            <person name="Kohara Y."/>
        </authorList>
    </citation>
    <scope>NUCLEOTIDE SEQUENCE [LARGE SCALE GENOMIC DNA]</scope>
    <source>
        <strain evidence="2 3">Hd-rR</strain>
    </source>
</reference>
<proteinExistence type="predicted"/>
<evidence type="ECO:0000313" key="3">
    <source>
        <dbReference type="Proteomes" id="UP000001038"/>
    </source>
</evidence>
<sequence>MYCYFKLGLLINDISDHLPVFAIFDFRLQKKSAEIHQIYKRIRNDETLNAFRSDLINQDWNEIYTNDVNGAYEAFLKCYLDLYNRHCPEVLSRPKSKNNRKPWITKGLQNACKKKNKLYKDFLNLRTAAAEKRYKVYKNKLTNVLRQAEKKYYHRILYENKHNLKATWNILNKVIGKESGSIELPHFFLKDNVVIKKQEDMANEFNSFFVNIGPNLAENITCNLQSKDIIENKNWISHSMYLSDVTENDILTTVYKLKNKTSKDSDGIDMKLIKMTIDCVVKPLHHIFNLSLKLGIFPEKMKIAKVIPFFENGDRHTFNNYRPVSLLSQFSKVLEKLFVNKLDSFIEKNKLLSENQFGFRSNRSTDLAIMKIVEEISTAIDKKKYTIGVFMDLKKAFDTIDHSILISKLYAYGVRGIALNWITSYLKNRQQYVQFGGKKSDLMNIICGLPQGSIVGPKLFILYINDICDISKLLQFVLFADDTNFFCSGDNLKTLAKGIEMEMIKLKMWFDYNKLSLNLTKTKFMVFGNKNRTEVTLSIDNIKIEQVSEFKFLGVMLDDKLTWKSHIFYVKNKLAKSLFVLNKSKYVLPCHIMHMLYCSLVLPYFTYCIEVWGNTYETNIMPLILLQKRAIRIIHKANFRDHTNDLFIKSGLLKLKNLIELQTLLVMFKARNRDLPEDLQKLFIFTTGDENHRRKYDFKQQIARTTLKQKCLSIAGVKMWNSQENQLKSCQNIIKFKRMYKAKQISLYKLDC</sequence>
<name>A0A3B3HVE5_ORYLA</name>
<dbReference type="PANTHER" id="PTHR33332">
    <property type="entry name" value="REVERSE TRANSCRIPTASE DOMAIN-CONTAINING PROTEIN"/>
    <property type="match status" value="1"/>
</dbReference>